<proteinExistence type="predicted"/>
<dbReference type="Proteomes" id="UP000305131">
    <property type="component" value="Unassembled WGS sequence"/>
</dbReference>
<keyword evidence="1" id="KW-0472">Membrane</keyword>
<keyword evidence="1" id="KW-0812">Transmembrane</keyword>
<name>A0A6C1KFB1_XANAU</name>
<dbReference type="OrthoDB" id="7273400at2"/>
<dbReference type="EMBL" id="VAUP01000022">
    <property type="protein sequence ID" value="TLX42915.1"/>
    <property type="molecule type" value="Genomic_DNA"/>
</dbReference>
<organism evidence="2 3">
    <name type="scientific">Xanthobacter autotrophicus</name>
    <dbReference type="NCBI Taxonomy" id="280"/>
    <lineage>
        <taxon>Bacteria</taxon>
        <taxon>Pseudomonadati</taxon>
        <taxon>Pseudomonadota</taxon>
        <taxon>Alphaproteobacteria</taxon>
        <taxon>Hyphomicrobiales</taxon>
        <taxon>Xanthobacteraceae</taxon>
        <taxon>Xanthobacter</taxon>
    </lineage>
</organism>
<reference evidence="2 3" key="1">
    <citation type="submission" date="2019-05" db="EMBL/GenBank/DDBJ databases">
        <authorList>
            <person name="Zhou X."/>
        </authorList>
    </citation>
    <scope>NUCLEOTIDE SEQUENCE [LARGE SCALE GENOMIC DNA]</scope>
    <source>
        <strain evidence="2 3">DSM 432</strain>
    </source>
</reference>
<feature type="transmembrane region" description="Helical" evidence="1">
    <location>
        <begin position="21"/>
        <end position="45"/>
    </location>
</feature>
<sequence>MSLIHNERTKLTANALDRASTACLTVGALGPAVASLYGLGIAGAAAASHGVLIALGSVFWLAAAGVLHFMARSVLGRLI</sequence>
<evidence type="ECO:0008006" key="4">
    <source>
        <dbReference type="Google" id="ProtNLM"/>
    </source>
</evidence>
<gene>
    <name evidence="2" type="ORF">FBQ73_09640</name>
</gene>
<evidence type="ECO:0000256" key="1">
    <source>
        <dbReference type="SAM" id="Phobius"/>
    </source>
</evidence>
<evidence type="ECO:0000313" key="2">
    <source>
        <dbReference type="EMBL" id="TLX42915.1"/>
    </source>
</evidence>
<keyword evidence="1" id="KW-1133">Transmembrane helix</keyword>
<feature type="transmembrane region" description="Helical" evidence="1">
    <location>
        <begin position="51"/>
        <end position="71"/>
    </location>
</feature>
<comment type="caution">
    <text evidence="2">The sequence shown here is derived from an EMBL/GenBank/DDBJ whole genome shotgun (WGS) entry which is preliminary data.</text>
</comment>
<dbReference type="AlphaFoldDB" id="A0A6C1KFB1"/>
<dbReference type="GeneID" id="95773713"/>
<protein>
    <recommendedName>
        <fullName evidence="4">Amino acid transporter</fullName>
    </recommendedName>
</protein>
<evidence type="ECO:0000313" key="3">
    <source>
        <dbReference type="Proteomes" id="UP000305131"/>
    </source>
</evidence>
<dbReference type="RefSeq" id="WP_138399274.1">
    <property type="nucleotide sequence ID" value="NZ_JBAFVI010000002.1"/>
</dbReference>
<accession>A0A6C1KFB1</accession>